<dbReference type="SMART" id="SM00192">
    <property type="entry name" value="LDLa"/>
    <property type="match status" value="1"/>
</dbReference>
<evidence type="ECO:0000256" key="22">
    <source>
        <dbReference type="PROSITE-ProRule" id="PRU00302"/>
    </source>
</evidence>
<dbReference type="Pfam" id="PF21330">
    <property type="entry name" value="Kazal_C7"/>
    <property type="match status" value="1"/>
</dbReference>
<feature type="domain" description="Sushi" evidence="24">
    <location>
        <begin position="623"/>
        <end position="684"/>
    </location>
</feature>
<dbReference type="SMART" id="SM00032">
    <property type="entry name" value="CCP"/>
    <property type="match status" value="2"/>
</dbReference>
<dbReference type="InterPro" id="IPR020864">
    <property type="entry name" value="MACPF"/>
</dbReference>
<evidence type="ECO:0000256" key="2">
    <source>
        <dbReference type="ARBA" id="ARBA00004613"/>
    </source>
</evidence>
<dbReference type="InterPro" id="IPR001862">
    <property type="entry name" value="MAC_perforin"/>
</dbReference>
<comment type="similarity">
    <text evidence="3">Belongs to the complement C6/C7/C8/C9 family.</text>
</comment>
<evidence type="ECO:0000256" key="17">
    <source>
        <dbReference type="ARBA" id="ARBA00023298"/>
    </source>
</evidence>
<dbReference type="FunFam" id="2.20.100.10:FF:000001">
    <property type="entry name" value="semaphorin-5A isoform X1"/>
    <property type="match status" value="1"/>
</dbReference>
<evidence type="ECO:0000256" key="14">
    <source>
        <dbReference type="ARBA" id="ARBA00023136"/>
    </source>
</evidence>
<dbReference type="Pfam" id="PF18434">
    <property type="entry name" value="Kazal_3"/>
    <property type="match status" value="1"/>
</dbReference>
<dbReference type="GO" id="GO:0005579">
    <property type="term" value="C:membrane attack complex"/>
    <property type="evidence" value="ECO:0007669"/>
    <property type="project" value="UniProtKB-KW"/>
</dbReference>
<proteinExistence type="inferred from homology"/>
<comment type="subcellular location">
    <subcellularLocation>
        <location evidence="2">Secreted</location>
    </subcellularLocation>
    <subcellularLocation>
        <location evidence="1">Target cell membrane</location>
    </subcellularLocation>
</comment>
<dbReference type="EMBL" id="JAFDVH010000006">
    <property type="protein sequence ID" value="KAG7476286.1"/>
    <property type="molecule type" value="Genomic_DNA"/>
</dbReference>
<dbReference type="Proteomes" id="UP001046870">
    <property type="component" value="Chromosome 6"/>
</dbReference>
<gene>
    <name evidence="26" type="ORF">MATL_G00081330</name>
</gene>
<keyword evidence="10" id="KW-0204">Cytolysis</keyword>
<comment type="function">
    <text evidence="19">Component of the membrane attack complex (MAC), a multiprotein complex activated by the complement cascade, which inserts into a target cell membrane and forms a pore, leading to target cell membrane rupture and cell lysis. The MAC is initiated by proteolytic cleavage of C5 into complement C5b in response to the classical, alternative, lectin and GZMK complement pathways. The complement pathways consist in a cascade of proteins that leads to phagocytosis and breakdown of pathogens and signaling that strengthens the adaptive immune system. C7 serves as a membrane anchor. During MAC assembly, associates with C5b and C6 to form the C5b-7 complex, a key lipophilic precursor of the MAC complex, which associates with the outer leaflet and reduces the energy for membrane bending.</text>
</comment>
<evidence type="ECO:0000256" key="8">
    <source>
        <dbReference type="ARBA" id="ARBA00022659"/>
    </source>
</evidence>
<dbReference type="Gene3D" id="2.20.100.10">
    <property type="entry name" value="Thrombospondin type-1 (TSP1) repeat"/>
    <property type="match status" value="2"/>
</dbReference>
<dbReference type="PRINTS" id="PR01705">
    <property type="entry name" value="TSP1REPEAT"/>
</dbReference>
<evidence type="ECO:0000256" key="1">
    <source>
        <dbReference type="ARBA" id="ARBA00004175"/>
    </source>
</evidence>
<dbReference type="Gene3D" id="2.10.70.10">
    <property type="entry name" value="Complement Module, domain 1"/>
    <property type="match status" value="2"/>
</dbReference>
<dbReference type="SMART" id="SM00057">
    <property type="entry name" value="FIMAC"/>
    <property type="match status" value="2"/>
</dbReference>
<sequence length="837" mass="92343">MEAPVCMLAMKVWFAVALLSLLSVASGERPVDCRWGPYGDWSECDGCSKTQTRTRPVQVFAQFGGLPCSGEPAQTRGCVPTRGCPLDAGCGDRFRCFSGQCISAALVCNGDQDCEEDGFDEQKCEESSSTSVCDDHRVPPNIELTGLGFDVLTGKLRMAVINTKSFGGQCRKVFSGDHRTFYRLPQSLLRYSFQVTVEDDFSDEFYNSSWSYMKHTENKEHFKGGHNYRTFHNQLTSEKAYRLLILRRGVEVAQFQNSPPEYLSLSEEFWKALSTLPVTYDSTAYRSLIKKYGTHFLSEGSLGGQYEALLEFEAESMSETSLTHIDYQKCVTKVKRRLFWKKTKTTCDKLLQDLKDSKGSSSSRVPVETDVIGGDPAYVSGLSSLDVENPAANSDMYSKWAGSVKNFPRVIKQKVRPLYELVKEVACAGVKKVHLKRALEAYLDEDHTCHCRPCHNNGHAQLRGTTCTCICPPGTSGSACQHGTILEGQPGVIHGGWSCWSAWSSCSGGQRSRSRTCSNPPPRMGGRHCIGQPSSHQPCEDPELQHLRAMEPHCFDSSLSPAKACRTPPGLRNGFVLDPKDVYPVGSKIVYSCIEGHYIIGDAVAECTEEQNWRRQAMECKSTECGAPPLPPDIAAAPWKPTYQIGEKVSLSCPPGAQRVGVSEITCDSSLNWSPSPSNTKCQAMPTAPAEGPDVQCRPWEKRVKDHCVCRMPYECGSSLEVCVTDSARGRAVRLSLCKVHALKCLGRSYTLTEDSACDWPRHEATPCTACQLWEKCDERTRVCVCREEGECTEPSTLLCAKPGEGAISVTMTECEAGLRRCRGAHISIVSLQPCPE</sequence>
<keyword evidence="27" id="KW-1185">Reference proteome</keyword>
<keyword evidence="5" id="KW-0245">EGF-like domain</keyword>
<evidence type="ECO:0000256" key="4">
    <source>
        <dbReference type="ARBA" id="ARBA00022525"/>
    </source>
</evidence>
<evidence type="ECO:0000256" key="7">
    <source>
        <dbReference type="ARBA" id="ARBA00022588"/>
    </source>
</evidence>
<dbReference type="InterPro" id="IPR003884">
    <property type="entry name" value="FacI_MAC"/>
</dbReference>
<feature type="disulfide bond" evidence="22">
    <location>
        <begin position="593"/>
        <end position="620"/>
    </location>
</feature>
<dbReference type="CDD" id="cd00112">
    <property type="entry name" value="LDLa"/>
    <property type="match status" value="1"/>
</dbReference>
<evidence type="ECO:0000313" key="26">
    <source>
        <dbReference type="EMBL" id="KAG7476286.1"/>
    </source>
</evidence>
<dbReference type="GO" id="GO:0006958">
    <property type="term" value="P:complement activation, classical pathway"/>
    <property type="evidence" value="ECO:0007669"/>
    <property type="project" value="UniProtKB-KW"/>
</dbReference>
<dbReference type="PROSITE" id="PS50068">
    <property type="entry name" value="LDLRA_2"/>
    <property type="match status" value="1"/>
</dbReference>
<dbReference type="SUPFAM" id="SSF82895">
    <property type="entry name" value="TSP-1 type 1 repeat"/>
    <property type="match status" value="2"/>
</dbReference>
<dbReference type="PANTHER" id="PTHR45742">
    <property type="entry name" value="COMPLEMENT COMPONENT C6"/>
    <property type="match status" value="1"/>
</dbReference>
<dbReference type="Pfam" id="PF01823">
    <property type="entry name" value="MACPF"/>
    <property type="match status" value="1"/>
</dbReference>
<dbReference type="InterPro" id="IPR000436">
    <property type="entry name" value="Sushi_SCR_CCP_dom"/>
</dbReference>
<keyword evidence="7" id="KW-0399">Innate immunity</keyword>
<dbReference type="InterPro" id="IPR040729">
    <property type="entry name" value="Kazal_3"/>
</dbReference>
<evidence type="ECO:0000256" key="20">
    <source>
        <dbReference type="ARBA" id="ARBA00093478"/>
    </source>
</evidence>
<accession>A0A9D3TDK3</accession>
<evidence type="ECO:0000256" key="6">
    <source>
        <dbReference type="ARBA" id="ARBA00022537"/>
    </source>
</evidence>
<dbReference type="InterPro" id="IPR036055">
    <property type="entry name" value="LDL_receptor-like_sf"/>
</dbReference>
<comment type="caution">
    <text evidence="22">Lacks conserved residue(s) required for the propagation of feature annotation.</text>
</comment>
<reference evidence="26" key="1">
    <citation type="submission" date="2021-01" db="EMBL/GenBank/DDBJ databases">
        <authorList>
            <person name="Zahm M."/>
            <person name="Roques C."/>
            <person name="Cabau C."/>
            <person name="Klopp C."/>
            <person name="Donnadieu C."/>
            <person name="Jouanno E."/>
            <person name="Lampietro C."/>
            <person name="Louis A."/>
            <person name="Herpin A."/>
            <person name="Echchiki A."/>
            <person name="Berthelot C."/>
            <person name="Parey E."/>
            <person name="Roest-Crollius H."/>
            <person name="Braasch I."/>
            <person name="Postlethwait J."/>
            <person name="Bobe J."/>
            <person name="Montfort J."/>
            <person name="Bouchez O."/>
            <person name="Begum T."/>
            <person name="Mejri S."/>
            <person name="Adams A."/>
            <person name="Chen W.-J."/>
            <person name="Guiguen Y."/>
        </authorList>
    </citation>
    <scope>NUCLEOTIDE SEQUENCE</scope>
    <source>
        <strain evidence="26">YG-15Mar2019-1</strain>
        <tissue evidence="26">Brain</tissue>
    </source>
</reference>
<dbReference type="GO" id="GO:0005576">
    <property type="term" value="C:extracellular region"/>
    <property type="evidence" value="ECO:0007669"/>
    <property type="project" value="UniProtKB-SubCell"/>
</dbReference>
<dbReference type="InterPro" id="IPR035976">
    <property type="entry name" value="Sushi/SCR/CCP_sf"/>
</dbReference>
<keyword evidence="4" id="KW-0964">Secreted</keyword>
<dbReference type="GO" id="GO:0045087">
    <property type="term" value="P:innate immune response"/>
    <property type="evidence" value="ECO:0007669"/>
    <property type="project" value="UniProtKB-KW"/>
</dbReference>
<feature type="chain" id="PRO_5039534121" description="Complement component C7" evidence="23">
    <location>
        <begin position="28"/>
        <end position="837"/>
    </location>
</feature>
<feature type="signal peptide" evidence="23">
    <location>
        <begin position="1"/>
        <end position="27"/>
    </location>
</feature>
<evidence type="ECO:0000256" key="5">
    <source>
        <dbReference type="ARBA" id="ARBA00022536"/>
    </source>
</evidence>
<dbReference type="PROSITE" id="PS50923">
    <property type="entry name" value="SUSHI"/>
    <property type="match status" value="2"/>
</dbReference>
<dbReference type="Pfam" id="PF00084">
    <property type="entry name" value="Sushi"/>
    <property type="match status" value="2"/>
</dbReference>
<evidence type="ECO:0000256" key="12">
    <source>
        <dbReference type="ARBA" id="ARBA00022875"/>
    </source>
</evidence>
<evidence type="ECO:0000256" key="15">
    <source>
        <dbReference type="ARBA" id="ARBA00023157"/>
    </source>
</evidence>
<feature type="domain" description="Sushi" evidence="24">
    <location>
        <begin position="563"/>
        <end position="622"/>
    </location>
</feature>
<evidence type="ECO:0000256" key="3">
    <source>
        <dbReference type="ARBA" id="ARBA00009214"/>
    </source>
</evidence>
<keyword evidence="13" id="KW-0473">Membrane attack complex</keyword>
<keyword evidence="17" id="KW-1053">Target membrane</keyword>
<organism evidence="26 27">
    <name type="scientific">Megalops atlanticus</name>
    <name type="common">Tarpon</name>
    <name type="synonym">Clupea gigantea</name>
    <dbReference type="NCBI Taxonomy" id="7932"/>
    <lineage>
        <taxon>Eukaryota</taxon>
        <taxon>Metazoa</taxon>
        <taxon>Chordata</taxon>
        <taxon>Craniata</taxon>
        <taxon>Vertebrata</taxon>
        <taxon>Euteleostomi</taxon>
        <taxon>Actinopterygii</taxon>
        <taxon>Neopterygii</taxon>
        <taxon>Teleostei</taxon>
        <taxon>Elopiformes</taxon>
        <taxon>Megalopidae</taxon>
        <taxon>Megalops</taxon>
    </lineage>
</organism>
<comment type="caution">
    <text evidence="26">The sequence shown here is derived from an EMBL/GenBank/DDBJ whole genome shotgun (WGS) entry which is preliminary data.</text>
</comment>
<name>A0A9D3TDK3_MEGAT</name>
<evidence type="ECO:0000256" key="13">
    <source>
        <dbReference type="ARBA" id="ARBA00023058"/>
    </source>
</evidence>
<dbReference type="Gene3D" id="4.10.400.10">
    <property type="entry name" value="Low-density Lipoprotein Receptor"/>
    <property type="match status" value="1"/>
</dbReference>
<protein>
    <recommendedName>
        <fullName evidence="18">Complement component C7</fullName>
    </recommendedName>
</protein>
<dbReference type="PROSITE" id="PS00279">
    <property type="entry name" value="MACPF_1"/>
    <property type="match status" value="1"/>
</dbReference>
<dbReference type="GO" id="GO:0031640">
    <property type="term" value="P:killing of cells of another organism"/>
    <property type="evidence" value="ECO:0007669"/>
    <property type="project" value="UniProtKB-KW"/>
</dbReference>
<keyword evidence="12" id="KW-0180">Complement pathway</keyword>
<dbReference type="PROSITE" id="PS50092">
    <property type="entry name" value="TSP1"/>
    <property type="match status" value="2"/>
</dbReference>
<evidence type="ECO:0000256" key="10">
    <source>
        <dbReference type="ARBA" id="ARBA00022852"/>
    </source>
</evidence>
<keyword evidence="23" id="KW-0732">Signal</keyword>
<dbReference type="InterPro" id="IPR048825">
    <property type="entry name" value="C7_KAZAL"/>
</dbReference>
<evidence type="ECO:0000256" key="18">
    <source>
        <dbReference type="ARBA" id="ARBA00073222"/>
    </source>
</evidence>
<evidence type="ECO:0000256" key="21">
    <source>
        <dbReference type="PROSITE-ProRule" id="PRU00124"/>
    </source>
</evidence>
<evidence type="ECO:0000256" key="19">
    <source>
        <dbReference type="ARBA" id="ARBA00093281"/>
    </source>
</evidence>
<evidence type="ECO:0000259" key="24">
    <source>
        <dbReference type="PROSITE" id="PS50923"/>
    </source>
</evidence>
<keyword evidence="6" id="KW-1052">Target cell membrane</keyword>
<keyword evidence="16" id="KW-0325">Glycoprotein</keyword>
<dbReference type="GO" id="GO:0044218">
    <property type="term" value="C:other organism cell membrane"/>
    <property type="evidence" value="ECO:0007669"/>
    <property type="project" value="UniProtKB-KW"/>
</dbReference>
<dbReference type="SMART" id="SM00209">
    <property type="entry name" value="TSP1"/>
    <property type="match status" value="2"/>
</dbReference>
<keyword evidence="14" id="KW-0472">Membrane</keyword>
<dbReference type="AlphaFoldDB" id="A0A9D3TDK3"/>
<dbReference type="OrthoDB" id="504708at2759"/>
<dbReference type="InterPro" id="IPR036383">
    <property type="entry name" value="TSP1_rpt_sf"/>
</dbReference>
<keyword evidence="8 22" id="KW-0768">Sushi</keyword>
<feature type="disulfide bond" evidence="21">
    <location>
        <begin position="96"/>
        <end position="114"/>
    </location>
</feature>
<dbReference type="PRINTS" id="PR00764">
    <property type="entry name" value="COMPLEMENTC9"/>
</dbReference>
<dbReference type="PROSITE" id="PS51412">
    <property type="entry name" value="MACPF_2"/>
    <property type="match status" value="1"/>
</dbReference>
<comment type="subunit">
    <text evidence="20">Monomer or dimer; as a C5b-7 complex it can also form multimeric rosettes. Component of the membrane attack complex (MAC), composed of complement C5b, C6, C7, C8A, C8B, C8G and multiple copies of the pore-forming subunit C9.</text>
</comment>
<dbReference type="SUPFAM" id="SSF57424">
    <property type="entry name" value="LDL receptor-like module"/>
    <property type="match status" value="1"/>
</dbReference>
<dbReference type="Pfam" id="PF00057">
    <property type="entry name" value="Ldl_recept_a"/>
    <property type="match status" value="1"/>
</dbReference>
<dbReference type="InterPro" id="IPR000884">
    <property type="entry name" value="TSP1_rpt"/>
</dbReference>
<keyword evidence="15 22" id="KW-1015">Disulfide bond</keyword>
<feature type="domain" description="MACPF" evidence="25">
    <location>
        <begin position="129"/>
        <end position="450"/>
    </location>
</feature>
<dbReference type="SMART" id="SM00457">
    <property type="entry name" value="MACPF"/>
    <property type="match status" value="1"/>
</dbReference>
<evidence type="ECO:0000256" key="11">
    <source>
        <dbReference type="ARBA" id="ARBA00022859"/>
    </source>
</evidence>
<evidence type="ECO:0000256" key="9">
    <source>
        <dbReference type="ARBA" id="ARBA00022737"/>
    </source>
</evidence>
<keyword evidence="11" id="KW-0391">Immunity</keyword>
<dbReference type="PANTHER" id="PTHR45742:SF2">
    <property type="entry name" value="COMPLEMENT COMPONENT C7"/>
    <property type="match status" value="1"/>
</dbReference>
<evidence type="ECO:0000259" key="25">
    <source>
        <dbReference type="PROSITE" id="PS51412"/>
    </source>
</evidence>
<dbReference type="SUPFAM" id="SSF57535">
    <property type="entry name" value="Complement control module/SCR domain"/>
    <property type="match status" value="2"/>
</dbReference>
<evidence type="ECO:0000256" key="16">
    <source>
        <dbReference type="ARBA" id="ARBA00023180"/>
    </source>
</evidence>
<dbReference type="InterPro" id="IPR002172">
    <property type="entry name" value="LDrepeatLR_classA_rpt"/>
</dbReference>
<dbReference type="Gene3D" id="3.30.60.30">
    <property type="match status" value="2"/>
</dbReference>
<dbReference type="InterPro" id="IPR020863">
    <property type="entry name" value="MACPF_CS"/>
</dbReference>
<keyword evidence="9" id="KW-0677">Repeat</keyword>
<evidence type="ECO:0000256" key="23">
    <source>
        <dbReference type="SAM" id="SignalP"/>
    </source>
</evidence>
<dbReference type="CDD" id="cd00033">
    <property type="entry name" value="CCP"/>
    <property type="match status" value="2"/>
</dbReference>
<evidence type="ECO:0000313" key="27">
    <source>
        <dbReference type="Proteomes" id="UP001046870"/>
    </source>
</evidence>